<dbReference type="GO" id="GO:0005737">
    <property type="term" value="C:cytoplasm"/>
    <property type="evidence" value="ECO:0007669"/>
    <property type="project" value="TreeGrafter"/>
</dbReference>
<dbReference type="SMART" id="SM00487">
    <property type="entry name" value="DEXDc"/>
    <property type="match status" value="1"/>
</dbReference>
<accession>A0A9P4GZB2</accession>
<evidence type="ECO:0000313" key="7">
    <source>
        <dbReference type="EMBL" id="KAF2024851.1"/>
    </source>
</evidence>
<dbReference type="GO" id="GO:0000724">
    <property type="term" value="P:double-strand break repair via homologous recombination"/>
    <property type="evidence" value="ECO:0007669"/>
    <property type="project" value="TreeGrafter"/>
</dbReference>
<dbReference type="EMBL" id="ML978282">
    <property type="protein sequence ID" value="KAF2024851.1"/>
    <property type="molecule type" value="Genomic_DNA"/>
</dbReference>
<reference evidence="7" key="1">
    <citation type="journal article" date="2020" name="Stud. Mycol.">
        <title>101 Dothideomycetes genomes: a test case for predicting lifestyles and emergence of pathogens.</title>
        <authorList>
            <person name="Haridas S."/>
            <person name="Albert R."/>
            <person name="Binder M."/>
            <person name="Bloem J."/>
            <person name="Labutti K."/>
            <person name="Salamov A."/>
            <person name="Andreopoulos B."/>
            <person name="Baker S."/>
            <person name="Barry K."/>
            <person name="Bills G."/>
            <person name="Bluhm B."/>
            <person name="Cannon C."/>
            <person name="Castanera R."/>
            <person name="Culley D."/>
            <person name="Daum C."/>
            <person name="Ezra D."/>
            <person name="Gonzalez J."/>
            <person name="Henrissat B."/>
            <person name="Kuo A."/>
            <person name="Liang C."/>
            <person name="Lipzen A."/>
            <person name="Lutzoni F."/>
            <person name="Magnuson J."/>
            <person name="Mondo S."/>
            <person name="Nolan M."/>
            <person name="Ohm R."/>
            <person name="Pangilinan J."/>
            <person name="Park H.-J."/>
            <person name="Ramirez L."/>
            <person name="Alfaro M."/>
            <person name="Sun H."/>
            <person name="Tritt A."/>
            <person name="Yoshinaga Y."/>
            <person name="Zwiers L.-H."/>
            <person name="Turgeon B."/>
            <person name="Goodwin S."/>
            <person name="Spatafora J."/>
            <person name="Crous P."/>
            <person name="Grigoriev I."/>
        </authorList>
    </citation>
    <scope>NUCLEOTIDE SEQUENCE</scope>
    <source>
        <strain evidence="7">CBS 110217</strain>
    </source>
</reference>
<comment type="catalytic activity">
    <reaction evidence="4">
        <text>Couples ATP hydrolysis with the unwinding of duplex DNA by translocating in the 3'-5' direction.</text>
        <dbReference type="EC" id="5.6.2.4"/>
    </reaction>
</comment>
<dbReference type="InterPro" id="IPR011545">
    <property type="entry name" value="DEAD/DEAH_box_helicase_dom"/>
</dbReference>
<dbReference type="Proteomes" id="UP000799777">
    <property type="component" value="Unassembled WGS sequence"/>
</dbReference>
<dbReference type="PANTHER" id="PTHR13710">
    <property type="entry name" value="DNA HELICASE RECQ FAMILY MEMBER"/>
    <property type="match status" value="1"/>
</dbReference>
<feature type="non-terminal residue" evidence="7">
    <location>
        <position position="282"/>
    </location>
</feature>
<dbReference type="SUPFAM" id="SSF52540">
    <property type="entry name" value="P-loop containing nucleoside triphosphate hydrolases"/>
    <property type="match status" value="1"/>
</dbReference>
<evidence type="ECO:0000256" key="1">
    <source>
        <dbReference type="ARBA" id="ARBA00005446"/>
    </source>
</evidence>
<dbReference type="GO" id="GO:0005694">
    <property type="term" value="C:chromosome"/>
    <property type="evidence" value="ECO:0007669"/>
    <property type="project" value="TreeGrafter"/>
</dbReference>
<evidence type="ECO:0000313" key="8">
    <source>
        <dbReference type="Proteomes" id="UP000799777"/>
    </source>
</evidence>
<evidence type="ECO:0000256" key="2">
    <source>
        <dbReference type="ARBA" id="ARBA00023125"/>
    </source>
</evidence>
<evidence type="ECO:0000256" key="5">
    <source>
        <dbReference type="ARBA" id="ARBA00034808"/>
    </source>
</evidence>
<dbReference type="GO" id="GO:0003677">
    <property type="term" value="F:DNA binding"/>
    <property type="evidence" value="ECO:0007669"/>
    <property type="project" value="UniProtKB-KW"/>
</dbReference>
<dbReference type="AlphaFoldDB" id="A0A9P4GZB2"/>
<dbReference type="OrthoDB" id="5413666at2759"/>
<keyword evidence="8" id="KW-1185">Reference proteome</keyword>
<evidence type="ECO:0000256" key="4">
    <source>
        <dbReference type="ARBA" id="ARBA00034617"/>
    </source>
</evidence>
<comment type="caution">
    <text evidence="7">The sequence shown here is derived from an EMBL/GenBank/DDBJ whole genome shotgun (WGS) entry which is preliminary data.</text>
</comment>
<keyword evidence="2" id="KW-0238">DNA-binding</keyword>
<protein>
    <recommendedName>
        <fullName evidence="5">DNA 3'-5' helicase</fullName>
        <ecNumber evidence="5">5.6.2.4</ecNumber>
    </recommendedName>
</protein>
<dbReference type="GO" id="GO:0043138">
    <property type="term" value="F:3'-5' DNA helicase activity"/>
    <property type="evidence" value="ECO:0007669"/>
    <property type="project" value="UniProtKB-EC"/>
</dbReference>
<evidence type="ECO:0000259" key="6">
    <source>
        <dbReference type="PROSITE" id="PS51192"/>
    </source>
</evidence>
<dbReference type="InterPro" id="IPR014001">
    <property type="entry name" value="Helicase_ATP-bd"/>
</dbReference>
<name>A0A9P4GZB2_9PLEO</name>
<dbReference type="GO" id="GO:0009378">
    <property type="term" value="F:four-way junction helicase activity"/>
    <property type="evidence" value="ECO:0007669"/>
    <property type="project" value="TreeGrafter"/>
</dbReference>
<proteinExistence type="inferred from homology"/>
<organism evidence="7 8">
    <name type="scientific">Setomelanomma holmii</name>
    <dbReference type="NCBI Taxonomy" id="210430"/>
    <lineage>
        <taxon>Eukaryota</taxon>
        <taxon>Fungi</taxon>
        <taxon>Dikarya</taxon>
        <taxon>Ascomycota</taxon>
        <taxon>Pezizomycotina</taxon>
        <taxon>Dothideomycetes</taxon>
        <taxon>Pleosporomycetidae</taxon>
        <taxon>Pleosporales</taxon>
        <taxon>Pleosporineae</taxon>
        <taxon>Phaeosphaeriaceae</taxon>
        <taxon>Setomelanomma</taxon>
    </lineage>
</organism>
<feature type="domain" description="Helicase ATP-binding" evidence="6">
    <location>
        <begin position="60"/>
        <end position="232"/>
    </location>
</feature>
<evidence type="ECO:0000256" key="3">
    <source>
        <dbReference type="ARBA" id="ARBA00023235"/>
    </source>
</evidence>
<dbReference type="Gene3D" id="3.40.50.300">
    <property type="entry name" value="P-loop containing nucleotide triphosphate hydrolases"/>
    <property type="match status" value="1"/>
</dbReference>
<keyword evidence="3" id="KW-0413">Isomerase</keyword>
<dbReference type="GO" id="GO:0005524">
    <property type="term" value="F:ATP binding"/>
    <property type="evidence" value="ECO:0007669"/>
    <property type="project" value="InterPro"/>
</dbReference>
<dbReference type="Pfam" id="PF00270">
    <property type="entry name" value="DEAD"/>
    <property type="match status" value="1"/>
</dbReference>
<dbReference type="EC" id="5.6.2.4" evidence="5"/>
<dbReference type="PROSITE" id="PS51192">
    <property type="entry name" value="HELICASE_ATP_BIND_1"/>
    <property type="match status" value="1"/>
</dbReference>
<dbReference type="PANTHER" id="PTHR13710:SF105">
    <property type="entry name" value="ATP-DEPENDENT DNA HELICASE Q1"/>
    <property type="match status" value="1"/>
</dbReference>
<comment type="similarity">
    <text evidence="1">Belongs to the helicase family. RecQ subfamily.</text>
</comment>
<sequence length="282" mass="32065">MIDRIPNTALSNLPEIIDRARDRSVVGLQEEVVQACLQRILNYGNSDSRRPRVEQVRTLRRLIFARSDILLIARTGFGKSVIFHAYSILTNKITLQLIPLSKLGDEQLTEIRRFTCARPCLIDAKTRSEEKDILARVAAGQYTHVLLGPEQASTRAFRKILRDATFQARVGLVAIDECHLIMQWEEFRPAFTLIGELRSILHEHVVWFGCSATLDRVSEGRVLRTAGFRPVGNRIHQTEVIRTSIDRPDVALSVIPIPRVFTAHVSQYDRDSAYQDFLSPHS</sequence>
<dbReference type="InterPro" id="IPR027417">
    <property type="entry name" value="P-loop_NTPase"/>
</dbReference>
<gene>
    <name evidence="7" type="ORF">EK21DRAFT_77792</name>
</gene>